<dbReference type="OrthoDB" id="267346at2759"/>
<evidence type="ECO:0000313" key="2">
    <source>
        <dbReference type="EMBL" id="GET85927.1"/>
    </source>
</evidence>
<feature type="region of interest" description="Disordered" evidence="1">
    <location>
        <begin position="1"/>
        <end position="20"/>
    </location>
</feature>
<feature type="compositionally biased region" description="Low complexity" evidence="1">
    <location>
        <begin position="548"/>
        <end position="557"/>
    </location>
</feature>
<name>A0A640KDW4_LEITA</name>
<dbReference type="VEuPathDB" id="TriTrypDB:LtaPh_0606200"/>
<feature type="compositionally biased region" description="Low complexity" evidence="1">
    <location>
        <begin position="229"/>
        <end position="264"/>
    </location>
</feature>
<sequence length="632" mass="67247">MGCTCAKTKKREGPPEAFPELAEQEVVPEAGAPELDEVFVSRSAHPSATASVSDRRDEKSSRSAEQLPEEAVAEQQAHDAVAAFSAHDDSMYSTQTPLVVSLKPKDDGDTPRSVGVVSHPSTSRTGTPSEQRKLQKEVEKDGSHLDAETESNNTAKAVDEWEVELSQPCSTPPWPQEQQDLAMISPAAVTETPYDAAATAPVAMEGVPQPIPKRESPRSLPNSANGRCASAATSSQAPASAPRRLSRKPSISSSSSVSVQSLRRPSAHNGGTQRATQQGASPASAAPPSHRALPRDKYGAVAAAPVSPVLSPASTSVTPVINKALTPVSQPSERMVAHPCTDTAREPVASPQNRNQSLHPESSTGLRTPLSEKPLRPVSGQWQRGFVSSIPHHQIYTDPKDDATFHQHRMPATYMPPPTAYVMWPDRRGPQRLLFNASTLATIEASTARLTQSYTLRLAGSPNGAAALITDNGPDNRASAFASQRFGAPSTSVPVASRFPTSRADVPESREPKKRQPLSLNDPEYSLAPSTAGVSATAFAPLSTPPGSSYSRSSQRSMLAMSEPRAQQQRDFLGGRHTVAASPEQHMPHYTGVRARSSASKRAKYHDNDADADAPSAGTSYSEVPSSALYAR</sequence>
<organism evidence="2 3">
    <name type="scientific">Leishmania tarentolae</name>
    <name type="common">Sauroleishmania tarentolae</name>
    <dbReference type="NCBI Taxonomy" id="5689"/>
    <lineage>
        <taxon>Eukaryota</taxon>
        <taxon>Discoba</taxon>
        <taxon>Euglenozoa</taxon>
        <taxon>Kinetoplastea</taxon>
        <taxon>Metakinetoplastina</taxon>
        <taxon>Trypanosomatida</taxon>
        <taxon>Trypanosomatidae</taxon>
        <taxon>Leishmaniinae</taxon>
        <taxon>Leishmania</taxon>
        <taxon>lizard Leishmania</taxon>
    </lineage>
</organism>
<feature type="compositionally biased region" description="Polar residues" evidence="1">
    <location>
        <begin position="269"/>
        <end position="279"/>
    </location>
</feature>
<feature type="compositionally biased region" description="Low complexity" evidence="1">
    <location>
        <begin position="280"/>
        <end position="289"/>
    </location>
</feature>
<keyword evidence="3" id="KW-1185">Reference proteome</keyword>
<evidence type="ECO:0000313" key="3">
    <source>
        <dbReference type="Proteomes" id="UP000419144"/>
    </source>
</evidence>
<dbReference type="Proteomes" id="UP000419144">
    <property type="component" value="Unassembled WGS sequence"/>
</dbReference>
<feature type="region of interest" description="Disordered" evidence="1">
    <location>
        <begin position="200"/>
        <end position="293"/>
    </location>
</feature>
<feature type="region of interest" description="Disordered" evidence="1">
    <location>
        <begin position="479"/>
        <end position="632"/>
    </location>
</feature>
<gene>
    <name evidence="2" type="ORF">LtaPh_0606200</name>
</gene>
<proteinExistence type="predicted"/>
<dbReference type="EMBL" id="BLBS01000007">
    <property type="protein sequence ID" value="GET85927.1"/>
    <property type="molecule type" value="Genomic_DNA"/>
</dbReference>
<evidence type="ECO:0000256" key="1">
    <source>
        <dbReference type="SAM" id="MobiDB-lite"/>
    </source>
</evidence>
<reference evidence="2" key="1">
    <citation type="submission" date="2019-11" db="EMBL/GenBank/DDBJ databases">
        <title>Leishmania tarentolae CDS.</title>
        <authorList>
            <person name="Goto Y."/>
            <person name="Yamagishi J."/>
        </authorList>
    </citation>
    <scope>NUCLEOTIDE SEQUENCE [LARGE SCALE GENOMIC DNA]</scope>
    <source>
        <strain evidence="2">Parrot Tar II</strain>
    </source>
</reference>
<feature type="compositionally biased region" description="Basic and acidic residues" evidence="1">
    <location>
        <begin position="53"/>
        <end position="62"/>
    </location>
</feature>
<comment type="caution">
    <text evidence="2">The sequence shown here is derived from an EMBL/GenBank/DDBJ whole genome shotgun (WGS) entry which is preliminary data.</text>
</comment>
<protein>
    <submittedName>
        <fullName evidence="2">Uncharacterized protein</fullName>
    </submittedName>
</protein>
<feature type="compositionally biased region" description="Polar residues" evidence="1">
    <location>
        <begin position="350"/>
        <end position="366"/>
    </location>
</feature>
<feature type="compositionally biased region" description="Polar residues" evidence="1">
    <location>
        <begin position="119"/>
        <end position="129"/>
    </location>
</feature>
<feature type="compositionally biased region" description="Basic and acidic residues" evidence="1">
    <location>
        <begin position="130"/>
        <end position="147"/>
    </location>
</feature>
<dbReference type="AlphaFoldDB" id="A0A640KDW4"/>
<feature type="region of interest" description="Disordered" evidence="1">
    <location>
        <begin position="328"/>
        <end position="376"/>
    </location>
</feature>
<accession>A0A640KDW4</accession>
<feature type="region of interest" description="Disordered" evidence="1">
    <location>
        <begin position="39"/>
        <end position="177"/>
    </location>
</feature>